<comment type="caution">
    <text evidence="1">The sequence shown here is derived from an EMBL/GenBank/DDBJ whole genome shotgun (WGS) entry which is preliminary data.</text>
</comment>
<name>A0ABR2RZV5_9ROSI</name>
<keyword evidence="2" id="KW-1185">Reference proteome</keyword>
<dbReference type="EMBL" id="JBBPBN010000019">
    <property type="protein sequence ID" value="KAK9018338.1"/>
    <property type="molecule type" value="Genomic_DNA"/>
</dbReference>
<accession>A0ABR2RZV5</accession>
<proteinExistence type="predicted"/>
<reference evidence="1 2" key="1">
    <citation type="journal article" date="2024" name="G3 (Bethesda)">
        <title>Genome assembly of Hibiscus sabdariffa L. provides insights into metabolisms of medicinal natural products.</title>
        <authorList>
            <person name="Kim T."/>
        </authorList>
    </citation>
    <scope>NUCLEOTIDE SEQUENCE [LARGE SCALE GENOMIC DNA]</scope>
    <source>
        <strain evidence="1">TK-2024</strain>
        <tissue evidence="1">Old leaves</tissue>
    </source>
</reference>
<organism evidence="1 2">
    <name type="scientific">Hibiscus sabdariffa</name>
    <name type="common">roselle</name>
    <dbReference type="NCBI Taxonomy" id="183260"/>
    <lineage>
        <taxon>Eukaryota</taxon>
        <taxon>Viridiplantae</taxon>
        <taxon>Streptophyta</taxon>
        <taxon>Embryophyta</taxon>
        <taxon>Tracheophyta</taxon>
        <taxon>Spermatophyta</taxon>
        <taxon>Magnoliopsida</taxon>
        <taxon>eudicotyledons</taxon>
        <taxon>Gunneridae</taxon>
        <taxon>Pentapetalae</taxon>
        <taxon>rosids</taxon>
        <taxon>malvids</taxon>
        <taxon>Malvales</taxon>
        <taxon>Malvaceae</taxon>
        <taxon>Malvoideae</taxon>
        <taxon>Hibiscus</taxon>
    </lineage>
</organism>
<sequence>MGHTLLSFSIKDQGDLGASLSFSRKDRRDVASPFSISIVWGTFNRIGHALLSFNRKDQGDLSASLSLSRKDCRYLASPFSVSIVWGTLCYHSVEMTKLNLYRCPNRTSEKSFGRPPARATPAPTFQLFTLQRQVSTRQLLTAAPLIFRDVAGCRHVARPKLTDHDSLDSIGFGPI</sequence>
<gene>
    <name evidence="1" type="ORF">V6N11_001314</name>
</gene>
<protein>
    <submittedName>
        <fullName evidence="1">Uncharacterized protein</fullName>
    </submittedName>
</protein>
<evidence type="ECO:0000313" key="2">
    <source>
        <dbReference type="Proteomes" id="UP001396334"/>
    </source>
</evidence>
<dbReference type="Proteomes" id="UP001396334">
    <property type="component" value="Unassembled WGS sequence"/>
</dbReference>
<evidence type="ECO:0000313" key="1">
    <source>
        <dbReference type="EMBL" id="KAK9018338.1"/>
    </source>
</evidence>